<gene>
    <name evidence="2" type="ORF">IZO911_LOCUS276</name>
</gene>
<name>A0A813M5M6_9BILA</name>
<evidence type="ECO:0000256" key="1">
    <source>
        <dbReference type="SAM" id="Phobius"/>
    </source>
</evidence>
<dbReference type="AlphaFoldDB" id="A0A813M5M6"/>
<reference evidence="2" key="1">
    <citation type="submission" date="2021-02" db="EMBL/GenBank/DDBJ databases">
        <authorList>
            <person name="Nowell W R."/>
        </authorList>
    </citation>
    <scope>NUCLEOTIDE SEQUENCE</scope>
</reference>
<proteinExistence type="predicted"/>
<comment type="caution">
    <text evidence="2">The sequence shown here is derived from an EMBL/GenBank/DDBJ whole genome shotgun (WGS) entry which is preliminary data.</text>
</comment>
<dbReference type="EMBL" id="CAJNOE010000002">
    <property type="protein sequence ID" value="CAF0712980.1"/>
    <property type="molecule type" value="Genomic_DNA"/>
</dbReference>
<organism evidence="2 3">
    <name type="scientific">Adineta steineri</name>
    <dbReference type="NCBI Taxonomy" id="433720"/>
    <lineage>
        <taxon>Eukaryota</taxon>
        <taxon>Metazoa</taxon>
        <taxon>Spiralia</taxon>
        <taxon>Gnathifera</taxon>
        <taxon>Rotifera</taxon>
        <taxon>Eurotatoria</taxon>
        <taxon>Bdelloidea</taxon>
        <taxon>Adinetida</taxon>
        <taxon>Adinetidae</taxon>
        <taxon>Adineta</taxon>
    </lineage>
</organism>
<feature type="transmembrane region" description="Helical" evidence="1">
    <location>
        <begin position="6"/>
        <end position="28"/>
    </location>
</feature>
<sequence length="143" mass="16109">MSDYVFILAASNVGYIIFIFMNLNAVWIHRIDRPQWKRPFKAPSWLLLISVILSYVNLVFLGMGSDIWGTGTLLTGLIFSSLVIPVFLFRHYIQDKGTFPLSVTDDNNLDDDKSVTNHASILPYLALGMGIVVVIVSRLLAKY</sequence>
<feature type="transmembrane region" description="Helical" evidence="1">
    <location>
        <begin position="121"/>
        <end position="141"/>
    </location>
</feature>
<feature type="transmembrane region" description="Helical" evidence="1">
    <location>
        <begin position="67"/>
        <end position="89"/>
    </location>
</feature>
<keyword evidence="1" id="KW-1133">Transmembrane helix</keyword>
<evidence type="ECO:0000313" key="2">
    <source>
        <dbReference type="EMBL" id="CAF0712980.1"/>
    </source>
</evidence>
<keyword evidence="1" id="KW-0812">Transmembrane</keyword>
<evidence type="ECO:0000313" key="3">
    <source>
        <dbReference type="Proteomes" id="UP000663860"/>
    </source>
</evidence>
<accession>A0A813M5M6</accession>
<dbReference type="Proteomes" id="UP000663860">
    <property type="component" value="Unassembled WGS sequence"/>
</dbReference>
<feature type="transmembrane region" description="Helical" evidence="1">
    <location>
        <begin position="40"/>
        <end position="61"/>
    </location>
</feature>
<keyword evidence="1" id="KW-0472">Membrane</keyword>
<protein>
    <submittedName>
        <fullName evidence="2">Uncharacterized protein</fullName>
    </submittedName>
</protein>